<dbReference type="EMBL" id="CP108133">
    <property type="protein sequence ID" value="WTP47391.1"/>
    <property type="molecule type" value="Genomic_DNA"/>
</dbReference>
<evidence type="ECO:0000256" key="3">
    <source>
        <dbReference type="SAM" id="MobiDB-lite"/>
    </source>
</evidence>
<evidence type="ECO:0000256" key="1">
    <source>
        <dbReference type="ARBA" id="ARBA00022723"/>
    </source>
</evidence>
<name>A0ABZ1J6Z3_9ACTN</name>
<dbReference type="PROSITE" id="PS51332">
    <property type="entry name" value="B12_BINDING"/>
    <property type="match status" value="1"/>
</dbReference>
<evidence type="ECO:0000313" key="6">
    <source>
        <dbReference type="Proteomes" id="UP001432166"/>
    </source>
</evidence>
<dbReference type="PANTHER" id="PTHR45833:SF1">
    <property type="entry name" value="METHIONINE SYNTHASE"/>
    <property type="match status" value="1"/>
</dbReference>
<dbReference type="InterPro" id="IPR003759">
    <property type="entry name" value="Cbl-bd_cap"/>
</dbReference>
<evidence type="ECO:0000256" key="2">
    <source>
        <dbReference type="ARBA" id="ARBA00023285"/>
    </source>
</evidence>
<dbReference type="Gene3D" id="1.10.1240.10">
    <property type="entry name" value="Methionine synthase domain"/>
    <property type="match status" value="1"/>
</dbReference>
<protein>
    <submittedName>
        <fullName evidence="5">Cobalamin-dependent protein</fullName>
    </submittedName>
</protein>
<dbReference type="InterPro" id="IPR050554">
    <property type="entry name" value="Met_Synthase/Corrinoid"/>
</dbReference>
<dbReference type="InterPro" id="IPR036724">
    <property type="entry name" value="Cobalamin-bd_sf"/>
</dbReference>
<dbReference type="SUPFAM" id="SSF52242">
    <property type="entry name" value="Cobalamin (vitamin B12)-binding domain"/>
    <property type="match status" value="1"/>
</dbReference>
<proteinExistence type="predicted"/>
<feature type="region of interest" description="Disordered" evidence="3">
    <location>
        <begin position="1"/>
        <end position="28"/>
    </location>
</feature>
<gene>
    <name evidence="5" type="ORF">OG288_03100</name>
</gene>
<dbReference type="CDD" id="cd02065">
    <property type="entry name" value="B12-binding_like"/>
    <property type="match status" value="1"/>
</dbReference>
<dbReference type="Proteomes" id="UP001432166">
    <property type="component" value="Chromosome"/>
</dbReference>
<keyword evidence="1" id="KW-0479">Metal-binding</keyword>
<dbReference type="Pfam" id="PF02310">
    <property type="entry name" value="B12-binding"/>
    <property type="match status" value="1"/>
</dbReference>
<accession>A0ABZ1J6Z3</accession>
<reference evidence="5" key="1">
    <citation type="submission" date="2022-10" db="EMBL/GenBank/DDBJ databases">
        <title>The complete genomes of actinobacterial strains from the NBC collection.</title>
        <authorList>
            <person name="Joergensen T.S."/>
            <person name="Alvarez Arevalo M."/>
            <person name="Sterndorff E.B."/>
            <person name="Faurdal D."/>
            <person name="Vuksanovic O."/>
            <person name="Mourched A.-S."/>
            <person name="Charusanti P."/>
            <person name="Shaw S."/>
            <person name="Blin K."/>
            <person name="Weber T."/>
        </authorList>
    </citation>
    <scope>NUCLEOTIDE SEQUENCE</scope>
    <source>
        <strain evidence="5">NBC_00189</strain>
    </source>
</reference>
<evidence type="ECO:0000313" key="5">
    <source>
        <dbReference type="EMBL" id="WTP47391.1"/>
    </source>
</evidence>
<dbReference type="RefSeq" id="WP_328936613.1">
    <property type="nucleotide sequence ID" value="NZ_CP108133.1"/>
</dbReference>
<organism evidence="5 6">
    <name type="scientific">Streptomyces tauricus</name>
    <dbReference type="NCBI Taxonomy" id="68274"/>
    <lineage>
        <taxon>Bacteria</taxon>
        <taxon>Bacillati</taxon>
        <taxon>Actinomycetota</taxon>
        <taxon>Actinomycetes</taxon>
        <taxon>Kitasatosporales</taxon>
        <taxon>Streptomycetaceae</taxon>
        <taxon>Streptomyces</taxon>
        <taxon>Streptomyces aurantiacus group</taxon>
    </lineage>
</organism>
<sequence>MSTRTTHRSPVGAPSGSPVEAPSGSLSASLSGETVVGQLADELWDAVSAADEYTAVEVVLGALERGVDPESVLLDVIARVQGKVGEEWAANRLSVAQEHAATAINERAVAALSLHPATRTTPTGGRITVACVDGEWHALPARLLAEVLTLRGWQVDYLGAQVPAPHLIAHLHRTDSDAVALSSSIATRLPTAHAAITACQAVGVPVLVGGAAFGPDGRYAFLLDADAWAPDARAAADRLAQGPLPRPRADHQQMDDLPHLADQEYTLITRNSASLVRGVFTALQDAFPAMRTYSELQLERTAEDLAHIVDFLSTALYLGDEDLFAGFITWTAQILSARGVPASSLPPTLAALARELKDFPRATRILERGAEALTPVDHSTAESRS</sequence>
<keyword evidence="6" id="KW-1185">Reference proteome</keyword>
<dbReference type="InterPro" id="IPR006158">
    <property type="entry name" value="Cobalamin-bd"/>
</dbReference>
<dbReference type="Pfam" id="PF02607">
    <property type="entry name" value="B12-binding_2"/>
    <property type="match status" value="1"/>
</dbReference>
<feature type="domain" description="B12-binding" evidence="4">
    <location>
        <begin position="124"/>
        <end position="264"/>
    </location>
</feature>
<dbReference type="Gene3D" id="3.40.50.280">
    <property type="entry name" value="Cobalamin-binding domain"/>
    <property type="match status" value="1"/>
</dbReference>
<evidence type="ECO:0000259" key="4">
    <source>
        <dbReference type="PROSITE" id="PS51332"/>
    </source>
</evidence>
<dbReference type="PANTHER" id="PTHR45833">
    <property type="entry name" value="METHIONINE SYNTHASE"/>
    <property type="match status" value="1"/>
</dbReference>
<keyword evidence="2" id="KW-0170">Cobalt</keyword>
<dbReference type="InterPro" id="IPR036594">
    <property type="entry name" value="Meth_synthase_dom"/>
</dbReference>